<dbReference type="AlphaFoldDB" id="A0A2S2Q174"/>
<protein>
    <recommendedName>
        <fullName evidence="1">RNase H type-1 domain-containing protein</fullName>
    </recommendedName>
</protein>
<reference evidence="2" key="1">
    <citation type="submission" date="2018-04" db="EMBL/GenBank/DDBJ databases">
        <title>Transcriptome assembly of Sipha flava.</title>
        <authorList>
            <person name="Scully E.D."/>
            <person name="Geib S.M."/>
            <person name="Palmer N.A."/>
            <person name="Koch K."/>
            <person name="Bradshaw J."/>
            <person name="Heng-Moss T."/>
            <person name="Sarath G."/>
        </authorList>
    </citation>
    <scope>NUCLEOTIDE SEQUENCE</scope>
</reference>
<name>A0A2S2Q174_9HEMI</name>
<sequence length="145" mass="16743">MNSLLYITNNPFLSKDSSILLRVRTALLALKIRSFTISFLWTPGHIGISGNEYADFLAGSITNQIYSGPFWCPYIDLVPIHRKFIQKLWKLEWDNLPESYDFTYKTVSKKCAYMLMVITTSIKSSDLNSIHQITHRPQHITKSLI</sequence>
<feature type="domain" description="RNase H type-1" evidence="1">
    <location>
        <begin position="1"/>
        <end position="63"/>
    </location>
</feature>
<dbReference type="PROSITE" id="PS50879">
    <property type="entry name" value="RNASE_H_1"/>
    <property type="match status" value="1"/>
</dbReference>
<dbReference type="GO" id="GO:0003676">
    <property type="term" value="F:nucleic acid binding"/>
    <property type="evidence" value="ECO:0007669"/>
    <property type="project" value="InterPro"/>
</dbReference>
<dbReference type="SUPFAM" id="SSF53098">
    <property type="entry name" value="Ribonuclease H-like"/>
    <property type="match status" value="1"/>
</dbReference>
<proteinExistence type="predicted"/>
<organism evidence="2">
    <name type="scientific">Sipha flava</name>
    <name type="common">yellow sugarcane aphid</name>
    <dbReference type="NCBI Taxonomy" id="143950"/>
    <lineage>
        <taxon>Eukaryota</taxon>
        <taxon>Metazoa</taxon>
        <taxon>Ecdysozoa</taxon>
        <taxon>Arthropoda</taxon>
        <taxon>Hexapoda</taxon>
        <taxon>Insecta</taxon>
        <taxon>Pterygota</taxon>
        <taxon>Neoptera</taxon>
        <taxon>Paraneoptera</taxon>
        <taxon>Hemiptera</taxon>
        <taxon>Sternorrhyncha</taxon>
        <taxon>Aphidomorpha</taxon>
        <taxon>Aphidoidea</taxon>
        <taxon>Aphididae</taxon>
        <taxon>Sipha</taxon>
    </lineage>
</organism>
<gene>
    <name evidence="2" type="ORF">g.51394</name>
</gene>
<dbReference type="InterPro" id="IPR002156">
    <property type="entry name" value="RNaseH_domain"/>
</dbReference>
<dbReference type="EMBL" id="GGMS01002315">
    <property type="protein sequence ID" value="MBY71518.1"/>
    <property type="molecule type" value="Transcribed_RNA"/>
</dbReference>
<evidence type="ECO:0000259" key="1">
    <source>
        <dbReference type="PROSITE" id="PS50879"/>
    </source>
</evidence>
<evidence type="ECO:0000313" key="2">
    <source>
        <dbReference type="EMBL" id="MBY71518.1"/>
    </source>
</evidence>
<dbReference type="GO" id="GO:0004523">
    <property type="term" value="F:RNA-DNA hybrid ribonuclease activity"/>
    <property type="evidence" value="ECO:0007669"/>
    <property type="project" value="InterPro"/>
</dbReference>
<accession>A0A2S2Q174</accession>
<dbReference type="InterPro" id="IPR012337">
    <property type="entry name" value="RNaseH-like_sf"/>
</dbReference>